<dbReference type="InterPro" id="IPR029033">
    <property type="entry name" value="His_PPase_superfam"/>
</dbReference>
<organism evidence="1 2">
    <name type="scientific">Duganella phyllosphaerae</name>
    <dbReference type="NCBI Taxonomy" id="762836"/>
    <lineage>
        <taxon>Bacteria</taxon>
        <taxon>Pseudomonadati</taxon>
        <taxon>Pseudomonadota</taxon>
        <taxon>Betaproteobacteria</taxon>
        <taxon>Burkholderiales</taxon>
        <taxon>Oxalobacteraceae</taxon>
        <taxon>Telluria group</taxon>
        <taxon>Duganella</taxon>
    </lineage>
</organism>
<dbReference type="SUPFAM" id="SSF53254">
    <property type="entry name" value="Phosphoglycerate mutase-like"/>
    <property type="match status" value="1"/>
</dbReference>
<comment type="caution">
    <text evidence="1">The sequence shown here is derived from an EMBL/GenBank/DDBJ whole genome shotgun (WGS) entry which is preliminary data.</text>
</comment>
<dbReference type="RefSeq" id="WP_070250831.1">
    <property type="nucleotide sequence ID" value="NZ_LROM01000120.1"/>
</dbReference>
<protein>
    <submittedName>
        <fullName evidence="1">Putative phosphoserine phosphatase 2</fullName>
        <ecNumber evidence="1">3.1.3.3</ecNumber>
    </submittedName>
</protein>
<dbReference type="EMBL" id="LROM01000120">
    <property type="protein sequence ID" value="OEZ95771.1"/>
    <property type="molecule type" value="Genomic_DNA"/>
</dbReference>
<keyword evidence="1" id="KW-0378">Hydrolase</keyword>
<dbReference type="OrthoDB" id="5296884at2"/>
<accession>A0A1E7WD91</accession>
<dbReference type="Pfam" id="PF00300">
    <property type="entry name" value="His_Phos_1"/>
    <property type="match status" value="1"/>
</dbReference>
<gene>
    <name evidence="1" type="primary">pspB</name>
    <name evidence="1" type="ORF">DUPY_42220</name>
</gene>
<proteinExistence type="predicted"/>
<sequence>MRLILIRHPQPDVAPGMCYGRTDLAVAPAQLEQALATLLPAIPDGIPLFSSPLRRCAVLAARLASAPIFDARLMEMDFGAWEMQAWDSIPRAGVDAWTADLANYRPGDGESVLQMAERVAAFYDDLQRQLDANHDGAAIVVCHAGTMRLLAARHAGLAPLAMALQAAGTPHRLPYGEALILPHPASK</sequence>
<keyword evidence="2" id="KW-1185">Reference proteome</keyword>
<dbReference type="GO" id="GO:0016787">
    <property type="term" value="F:hydrolase activity"/>
    <property type="evidence" value="ECO:0007669"/>
    <property type="project" value="UniProtKB-KW"/>
</dbReference>
<evidence type="ECO:0000313" key="1">
    <source>
        <dbReference type="EMBL" id="OEZ95771.1"/>
    </source>
</evidence>
<dbReference type="AlphaFoldDB" id="A0A1E7WD91"/>
<reference evidence="2" key="1">
    <citation type="journal article" date="2016" name="Front. Microbiol.">
        <title>Molecular Keys to the Janthinobacterium and Duganella spp. Interaction with the Plant Pathogen Fusarium graminearum.</title>
        <authorList>
            <person name="Haack F.S."/>
            <person name="Poehlein A."/>
            <person name="Kroger C."/>
            <person name="Voigt C.A."/>
            <person name="Piepenbring M."/>
            <person name="Bode H.B."/>
            <person name="Daniel R."/>
            <person name="Schafer W."/>
            <person name="Streit W.R."/>
        </authorList>
    </citation>
    <scope>NUCLEOTIDE SEQUENCE [LARGE SCALE GENOMIC DNA]</scope>
    <source>
        <strain evidence="2">T54</strain>
    </source>
</reference>
<dbReference type="PATRIC" id="fig|762836.4.peg.4349"/>
<dbReference type="Gene3D" id="3.40.50.1240">
    <property type="entry name" value="Phosphoglycerate mutase-like"/>
    <property type="match status" value="1"/>
</dbReference>
<dbReference type="Proteomes" id="UP000175989">
    <property type="component" value="Unassembled WGS sequence"/>
</dbReference>
<dbReference type="SMART" id="SM00855">
    <property type="entry name" value="PGAM"/>
    <property type="match status" value="1"/>
</dbReference>
<evidence type="ECO:0000313" key="2">
    <source>
        <dbReference type="Proteomes" id="UP000175989"/>
    </source>
</evidence>
<dbReference type="EC" id="3.1.3.3" evidence="1"/>
<dbReference type="InterPro" id="IPR013078">
    <property type="entry name" value="His_Pase_superF_clade-1"/>
</dbReference>
<name>A0A1E7WD91_9BURK</name>